<proteinExistence type="predicted"/>
<dbReference type="PANTHER" id="PTHR15239">
    <property type="entry name" value="NUCLEAR EXPORT MEDIATOR FACTOR NEMF"/>
    <property type="match status" value="1"/>
</dbReference>
<dbReference type="InterPro" id="IPR051608">
    <property type="entry name" value="RQC_Subunit_NEMF"/>
</dbReference>
<name>Q7V657_PROMM</name>
<accession>Q7V657</accession>
<protein>
    <submittedName>
        <fullName evidence="3">Possible secreted protein MPB70</fullName>
    </submittedName>
</protein>
<dbReference type="Pfam" id="PF05670">
    <property type="entry name" value="NFACT-R_1"/>
    <property type="match status" value="1"/>
</dbReference>
<evidence type="ECO:0000313" key="4">
    <source>
        <dbReference type="Proteomes" id="UP000001423"/>
    </source>
</evidence>
<dbReference type="EMBL" id="BX548175">
    <property type="protein sequence ID" value="CAE21494.1"/>
    <property type="molecule type" value="Genomic_DNA"/>
</dbReference>
<dbReference type="AlphaFoldDB" id="Q7V657"/>
<evidence type="ECO:0000259" key="2">
    <source>
        <dbReference type="Pfam" id="PF05670"/>
    </source>
</evidence>
<sequence>MPTPLGPVITVSFPSAADEAIDCIESDRRVGRLRAIQVPTESMAHAALQVMDLSSLRAVLSELRKEVLPSRFEKVQQPEPHTLQLGLRTLKGLVWLELSWRADCPRLVKITPPPRLGSGSTLAQQIQHGLRQMALIELKQKGFDRVVECGLAHRPGEPIERTLVLELMGRHSNLLLLDRQRQVITLGRQVRNHQSRVRPIGTADIYVAPPPMQGREPSSKESLKRWKDILCLVPTKLRSALQQCYQGISPALALQLVDDDAKKAHALLEVSVLEITDEQWQHLYHRWSRWLDCLEKERFTMRFDGPSSYRVWDCDTSTSSSFTDGLSLTLGSYYRRHLETQSLNQLAEDLQKRLFQWRQREEQALGEQQGRLNETSQSNSLQQQADAMLCLPSPSKDLINQTQKLYRKAQKFRRSVPVLKTRIEHHQQRLQLIQGSEMFLEDLLGTSWEGQRERSIRLQELRQELDELLISQSRNRQKRGRRNQQPPSPLELTTPGGLIVQVGRNHRQNDWISLRQARPGDLWFHAQECPGSHVVLKASNGHAEEADLQLAADLAAHFSRARGNQRVPVVMVPTSNLQRIPGAGPGTVRYRDGNLCWAEPDRGLQHLSASELLV</sequence>
<dbReference type="InterPro" id="IPR008532">
    <property type="entry name" value="NFACT_RNA-bd"/>
</dbReference>
<dbReference type="GO" id="GO:0072344">
    <property type="term" value="P:rescue of stalled ribosome"/>
    <property type="evidence" value="ECO:0007669"/>
    <property type="project" value="TreeGrafter"/>
</dbReference>
<organism evidence="3 4">
    <name type="scientific">Prochlorococcus marinus (strain MIT 9313)</name>
    <dbReference type="NCBI Taxonomy" id="74547"/>
    <lineage>
        <taxon>Bacteria</taxon>
        <taxon>Bacillati</taxon>
        <taxon>Cyanobacteriota</taxon>
        <taxon>Cyanophyceae</taxon>
        <taxon>Synechococcales</taxon>
        <taxon>Prochlorococcaceae</taxon>
        <taxon>Prochlorococcus</taxon>
    </lineage>
</organism>
<dbReference type="Gene3D" id="2.30.310.10">
    <property type="entry name" value="ibrinogen binding protein from staphylococcus aureus domain"/>
    <property type="match status" value="1"/>
</dbReference>
<keyword evidence="4" id="KW-1185">Reference proteome</keyword>
<evidence type="ECO:0000256" key="1">
    <source>
        <dbReference type="SAM" id="MobiDB-lite"/>
    </source>
</evidence>
<gene>
    <name evidence="3" type="ordered locus">PMT_1319</name>
</gene>
<dbReference type="GO" id="GO:0000049">
    <property type="term" value="F:tRNA binding"/>
    <property type="evidence" value="ECO:0007669"/>
    <property type="project" value="TreeGrafter"/>
</dbReference>
<evidence type="ECO:0000313" key="3">
    <source>
        <dbReference type="EMBL" id="CAE21494.1"/>
    </source>
</evidence>
<dbReference type="eggNOG" id="COG1293">
    <property type="taxonomic scope" value="Bacteria"/>
</dbReference>
<dbReference type="KEGG" id="pmt:PMT_1319"/>
<dbReference type="PANTHER" id="PTHR15239:SF6">
    <property type="entry name" value="RIBOSOME QUALITY CONTROL COMPLEX SUBUNIT NEMF"/>
    <property type="match status" value="1"/>
</dbReference>
<dbReference type="GO" id="GO:1990112">
    <property type="term" value="C:RQC complex"/>
    <property type="evidence" value="ECO:0007669"/>
    <property type="project" value="TreeGrafter"/>
</dbReference>
<dbReference type="GO" id="GO:0043023">
    <property type="term" value="F:ribosomal large subunit binding"/>
    <property type="evidence" value="ECO:0007669"/>
    <property type="project" value="TreeGrafter"/>
</dbReference>
<dbReference type="Proteomes" id="UP000001423">
    <property type="component" value="Chromosome"/>
</dbReference>
<reference evidence="3 4" key="1">
    <citation type="journal article" date="2003" name="Nature">
        <title>Genome divergence in two Prochlorococcus ecotypes reflects oceanic niche differentiation.</title>
        <authorList>
            <person name="Rocap G."/>
            <person name="Larimer F.W."/>
            <person name="Lamerdin J.E."/>
            <person name="Malfatti S."/>
            <person name="Chain P."/>
            <person name="Ahlgren N.A."/>
            <person name="Arellano A."/>
            <person name="Coleman M."/>
            <person name="Hauser L."/>
            <person name="Hess W.R."/>
            <person name="Johnson Z.I."/>
            <person name="Land M.L."/>
            <person name="Lindell D."/>
            <person name="Post A.F."/>
            <person name="Regala W."/>
            <person name="Shah M."/>
            <person name="Shaw S.L."/>
            <person name="Steglich C."/>
            <person name="Sullivan M.B."/>
            <person name="Ting C.S."/>
            <person name="Tolonen A."/>
            <person name="Webb E.A."/>
            <person name="Zinser E.R."/>
            <person name="Chisholm S.W."/>
        </authorList>
    </citation>
    <scope>NUCLEOTIDE SEQUENCE [LARGE SCALE GENOMIC DNA]</scope>
    <source>
        <strain evidence="4">MIT 9313</strain>
    </source>
</reference>
<feature type="domain" description="NFACT RNA-binding" evidence="2">
    <location>
        <begin position="495"/>
        <end position="588"/>
    </location>
</feature>
<dbReference type="Pfam" id="PF05833">
    <property type="entry name" value="NFACT_N"/>
    <property type="match status" value="2"/>
</dbReference>
<dbReference type="HOGENOM" id="CLU_022481_1_0_3"/>
<feature type="region of interest" description="Disordered" evidence="1">
    <location>
        <begin position="471"/>
        <end position="495"/>
    </location>
</feature>